<evidence type="ECO:0000313" key="1">
    <source>
        <dbReference type="EMBL" id="KFD58960.1"/>
    </source>
</evidence>
<protein>
    <submittedName>
        <fullName evidence="2">Uncharacterized protein</fullName>
    </submittedName>
</protein>
<dbReference type="EMBL" id="KL367475">
    <property type="protein sequence ID" value="KFD72987.1"/>
    <property type="molecule type" value="Genomic_DNA"/>
</dbReference>
<reference evidence="2 3" key="1">
    <citation type="journal article" date="2014" name="Nat. Genet.">
        <title>Genome and transcriptome of the porcine whipworm Trichuris suis.</title>
        <authorList>
            <person name="Jex A.R."/>
            <person name="Nejsum P."/>
            <person name="Schwarz E.M."/>
            <person name="Hu L."/>
            <person name="Young N.D."/>
            <person name="Hall R.S."/>
            <person name="Korhonen P.K."/>
            <person name="Liao S."/>
            <person name="Thamsborg S."/>
            <person name="Xia J."/>
            <person name="Xu P."/>
            <person name="Wang S."/>
            <person name="Scheerlinck J.P."/>
            <person name="Hofmann A."/>
            <person name="Sternberg P.W."/>
            <person name="Wang J."/>
            <person name="Gasser R.B."/>
        </authorList>
    </citation>
    <scope>NUCLEOTIDE SEQUENCE [LARGE SCALE GENOMIC DNA]</scope>
    <source>
        <strain evidence="2">DCEP-RM93F</strain>
        <strain evidence="1">DCEP-RM93M</strain>
    </source>
</reference>
<accession>A0A085NU41</accession>
<evidence type="ECO:0000313" key="2">
    <source>
        <dbReference type="EMBL" id="KFD72987.1"/>
    </source>
</evidence>
<proteinExistence type="predicted"/>
<dbReference type="Proteomes" id="UP000030758">
    <property type="component" value="Unassembled WGS sequence"/>
</dbReference>
<dbReference type="Proteomes" id="UP000030764">
    <property type="component" value="Unassembled WGS sequence"/>
</dbReference>
<gene>
    <name evidence="1" type="ORF">M513_00123</name>
    <name evidence="2" type="ORF">M514_00123</name>
</gene>
<sequence>MITCKDLSFSYVALTSSNQLSRCIRVFPSERHAVVGFEKGARRGSETLLILEGKRSWCVFAFVIHEEAARRLAADAYNADFIPLDDNMCPISD</sequence>
<dbReference type="AlphaFoldDB" id="A0A085NU41"/>
<name>A0A085NU41_9BILA</name>
<keyword evidence="3" id="KW-1185">Reference proteome</keyword>
<organism evidence="2">
    <name type="scientific">Trichuris suis</name>
    <name type="common">pig whipworm</name>
    <dbReference type="NCBI Taxonomy" id="68888"/>
    <lineage>
        <taxon>Eukaryota</taxon>
        <taxon>Metazoa</taxon>
        <taxon>Ecdysozoa</taxon>
        <taxon>Nematoda</taxon>
        <taxon>Enoplea</taxon>
        <taxon>Dorylaimia</taxon>
        <taxon>Trichinellida</taxon>
        <taxon>Trichuridae</taxon>
        <taxon>Trichuris</taxon>
    </lineage>
</organism>
<dbReference type="EMBL" id="KL363182">
    <property type="protein sequence ID" value="KFD58960.1"/>
    <property type="molecule type" value="Genomic_DNA"/>
</dbReference>
<evidence type="ECO:0000313" key="3">
    <source>
        <dbReference type="Proteomes" id="UP000030764"/>
    </source>
</evidence>